<dbReference type="PANTHER" id="PTHR30474:SF1">
    <property type="entry name" value="PEPTIDOGLYCAN GLYCOSYLTRANSFERASE MRDB"/>
    <property type="match status" value="1"/>
</dbReference>
<evidence type="ECO:0000256" key="1">
    <source>
        <dbReference type="ARBA" id="ARBA00004141"/>
    </source>
</evidence>
<comment type="caution">
    <text evidence="7">The sequence shown here is derived from an EMBL/GenBank/DDBJ whole genome shotgun (WGS) entry which is preliminary data.</text>
</comment>
<feature type="transmembrane region" description="Helical" evidence="6">
    <location>
        <begin position="56"/>
        <end position="74"/>
    </location>
</feature>
<dbReference type="EMBL" id="MGJL01000018">
    <property type="protein sequence ID" value="OGN07825.1"/>
    <property type="molecule type" value="Genomic_DNA"/>
</dbReference>
<dbReference type="GO" id="GO:0015648">
    <property type="term" value="F:lipid-linked peptidoglycan transporter activity"/>
    <property type="evidence" value="ECO:0007669"/>
    <property type="project" value="TreeGrafter"/>
</dbReference>
<dbReference type="InterPro" id="IPR001182">
    <property type="entry name" value="FtsW/RodA"/>
</dbReference>
<evidence type="ECO:0000256" key="3">
    <source>
        <dbReference type="ARBA" id="ARBA00022960"/>
    </source>
</evidence>
<keyword evidence="3" id="KW-0133">Cell shape</keyword>
<evidence type="ECO:0000256" key="4">
    <source>
        <dbReference type="ARBA" id="ARBA00022989"/>
    </source>
</evidence>
<feature type="transmembrane region" description="Helical" evidence="6">
    <location>
        <begin position="193"/>
        <end position="211"/>
    </location>
</feature>
<dbReference type="GO" id="GO:0008360">
    <property type="term" value="P:regulation of cell shape"/>
    <property type="evidence" value="ECO:0007669"/>
    <property type="project" value="UniProtKB-KW"/>
</dbReference>
<keyword evidence="5 6" id="KW-0472">Membrane</keyword>
<protein>
    <recommendedName>
        <fullName evidence="9">Rod shape-determining protein RodA</fullName>
    </recommendedName>
</protein>
<dbReference type="Proteomes" id="UP000178023">
    <property type="component" value="Unassembled WGS sequence"/>
</dbReference>
<dbReference type="GO" id="GO:0032153">
    <property type="term" value="C:cell division site"/>
    <property type="evidence" value="ECO:0007669"/>
    <property type="project" value="TreeGrafter"/>
</dbReference>
<feature type="transmembrane region" description="Helical" evidence="6">
    <location>
        <begin position="171"/>
        <end position="188"/>
    </location>
</feature>
<sequence>MADLKRNFRSIIRIPERYLREIDVPLFVAVLSIVLFGIFNIAGIAGPNSDIVQKQIILIAIGIALMVLLSVFNYRYLRDYSFFVMLFYLLALGLLTMTFFSHTVRGIKAWIFVGDYAFEPSELAKLALIIVLAKYFSQRHIYIRQMTHIISSGFYFILPTILILLQPDLGSALILSIIWFGILVISGINKKQILLLLLLGASISGAAWVYALQPYQKARVISFINPLQDPKGTGYNLIQSKIAIGSGHIWGNGWGRGSQARMGFLPESYNDFVFAATVEQFGFAGALGVLSAMLYILYRILKIGLEATTNFGKLFSVGMIIFIFSHIFINMAANVGLLPITGLPLPFLSYGGSNLVSIMMGVGITQSIKKFG</sequence>
<dbReference type="GO" id="GO:0051301">
    <property type="term" value="P:cell division"/>
    <property type="evidence" value="ECO:0007669"/>
    <property type="project" value="InterPro"/>
</dbReference>
<comment type="subcellular location">
    <subcellularLocation>
        <location evidence="1">Membrane</location>
        <topology evidence="1">Multi-pass membrane protein</topology>
    </subcellularLocation>
</comment>
<proteinExistence type="predicted"/>
<accession>A0A1F8F3U9</accession>
<dbReference type="Pfam" id="PF01098">
    <property type="entry name" value="FTSW_RODA_SPOVE"/>
    <property type="match status" value="1"/>
</dbReference>
<evidence type="ECO:0000256" key="6">
    <source>
        <dbReference type="SAM" id="Phobius"/>
    </source>
</evidence>
<feature type="transmembrane region" description="Helical" evidence="6">
    <location>
        <begin position="345"/>
        <end position="364"/>
    </location>
</feature>
<reference evidence="7 8" key="1">
    <citation type="journal article" date="2016" name="Nat. Commun.">
        <title>Thousands of microbial genomes shed light on interconnected biogeochemical processes in an aquifer system.</title>
        <authorList>
            <person name="Anantharaman K."/>
            <person name="Brown C.T."/>
            <person name="Hug L.A."/>
            <person name="Sharon I."/>
            <person name="Castelle C.J."/>
            <person name="Probst A.J."/>
            <person name="Thomas B.C."/>
            <person name="Singh A."/>
            <person name="Wilkins M.J."/>
            <person name="Karaoz U."/>
            <person name="Brodie E.L."/>
            <person name="Williams K.H."/>
            <person name="Hubbard S.S."/>
            <person name="Banfield J.F."/>
        </authorList>
    </citation>
    <scope>NUCLEOTIDE SEQUENCE [LARGE SCALE GENOMIC DNA]</scope>
</reference>
<evidence type="ECO:0000256" key="5">
    <source>
        <dbReference type="ARBA" id="ARBA00023136"/>
    </source>
</evidence>
<dbReference type="GO" id="GO:0005886">
    <property type="term" value="C:plasma membrane"/>
    <property type="evidence" value="ECO:0007669"/>
    <property type="project" value="TreeGrafter"/>
</dbReference>
<evidence type="ECO:0008006" key="9">
    <source>
        <dbReference type="Google" id="ProtNLM"/>
    </source>
</evidence>
<evidence type="ECO:0000313" key="7">
    <source>
        <dbReference type="EMBL" id="OGN07825.1"/>
    </source>
</evidence>
<feature type="transmembrane region" description="Helical" evidence="6">
    <location>
        <begin position="24"/>
        <end position="44"/>
    </location>
</feature>
<feature type="transmembrane region" description="Helical" evidence="6">
    <location>
        <begin position="272"/>
        <end position="298"/>
    </location>
</feature>
<evidence type="ECO:0000256" key="2">
    <source>
        <dbReference type="ARBA" id="ARBA00022692"/>
    </source>
</evidence>
<evidence type="ECO:0000313" key="8">
    <source>
        <dbReference type="Proteomes" id="UP000178023"/>
    </source>
</evidence>
<keyword evidence="2 6" id="KW-0812">Transmembrane</keyword>
<feature type="transmembrane region" description="Helical" evidence="6">
    <location>
        <begin position="310"/>
        <end position="333"/>
    </location>
</feature>
<organism evidence="7 8">
    <name type="scientific">Candidatus Yanofskybacteria bacterium RIFCSPHIGHO2_01_FULL_45_42</name>
    <dbReference type="NCBI Taxonomy" id="1802671"/>
    <lineage>
        <taxon>Bacteria</taxon>
        <taxon>Candidatus Yanofskyibacteriota</taxon>
    </lineage>
</organism>
<keyword evidence="4 6" id="KW-1133">Transmembrane helix</keyword>
<feature type="transmembrane region" description="Helical" evidence="6">
    <location>
        <begin position="80"/>
        <end position="100"/>
    </location>
</feature>
<dbReference type="AlphaFoldDB" id="A0A1F8F3U9"/>
<feature type="transmembrane region" description="Helical" evidence="6">
    <location>
        <begin position="146"/>
        <end position="165"/>
    </location>
</feature>
<dbReference type="PANTHER" id="PTHR30474">
    <property type="entry name" value="CELL CYCLE PROTEIN"/>
    <property type="match status" value="1"/>
</dbReference>
<name>A0A1F8F3U9_9BACT</name>
<gene>
    <name evidence="7" type="ORF">A2750_00355</name>
</gene>